<evidence type="ECO:0008006" key="3">
    <source>
        <dbReference type="Google" id="ProtNLM"/>
    </source>
</evidence>
<protein>
    <recommendedName>
        <fullName evidence="3">Transposase</fullName>
    </recommendedName>
</protein>
<dbReference type="RefSeq" id="WP_386045219.1">
    <property type="nucleotide sequence ID" value="NZ_JBHUIO010000005.1"/>
</dbReference>
<comment type="caution">
    <text evidence="1">The sequence shown here is derived from an EMBL/GenBank/DDBJ whole genome shotgun (WGS) entry which is preliminary data.</text>
</comment>
<dbReference type="EMBL" id="JBHUIO010000005">
    <property type="protein sequence ID" value="MFD2169793.1"/>
    <property type="molecule type" value="Genomic_DNA"/>
</dbReference>
<keyword evidence="2" id="KW-1185">Reference proteome</keyword>
<gene>
    <name evidence="1" type="ORF">ACFSOY_07265</name>
</gene>
<organism evidence="1 2">
    <name type="scientific">Tumebacillus lipolyticus</name>
    <dbReference type="NCBI Taxonomy" id="1280370"/>
    <lineage>
        <taxon>Bacteria</taxon>
        <taxon>Bacillati</taxon>
        <taxon>Bacillota</taxon>
        <taxon>Bacilli</taxon>
        <taxon>Bacillales</taxon>
        <taxon>Alicyclobacillaceae</taxon>
        <taxon>Tumebacillus</taxon>
    </lineage>
</organism>
<sequence length="42" mass="4735">MFEAMKAGIDYGYTKMGLTMIDATLRANQNGCPFHGSRFDFK</sequence>
<reference evidence="2" key="1">
    <citation type="journal article" date="2019" name="Int. J. Syst. Evol. Microbiol.">
        <title>The Global Catalogue of Microorganisms (GCM) 10K type strain sequencing project: providing services to taxonomists for standard genome sequencing and annotation.</title>
        <authorList>
            <consortium name="The Broad Institute Genomics Platform"/>
            <consortium name="The Broad Institute Genome Sequencing Center for Infectious Disease"/>
            <person name="Wu L."/>
            <person name="Ma J."/>
        </authorList>
    </citation>
    <scope>NUCLEOTIDE SEQUENCE [LARGE SCALE GENOMIC DNA]</scope>
    <source>
        <strain evidence="2">CGMCC 1.13574</strain>
    </source>
</reference>
<dbReference type="Proteomes" id="UP001597343">
    <property type="component" value="Unassembled WGS sequence"/>
</dbReference>
<proteinExistence type="predicted"/>
<name>A0ABW4ZUT8_9BACL</name>
<evidence type="ECO:0000313" key="2">
    <source>
        <dbReference type="Proteomes" id="UP001597343"/>
    </source>
</evidence>
<evidence type="ECO:0000313" key="1">
    <source>
        <dbReference type="EMBL" id="MFD2169793.1"/>
    </source>
</evidence>
<accession>A0ABW4ZUT8</accession>